<evidence type="ECO:0000313" key="5">
    <source>
        <dbReference type="EMBL" id="CAE7496653.1"/>
    </source>
</evidence>
<accession>A0A812SXW0</accession>
<evidence type="ECO:0000313" key="6">
    <source>
        <dbReference type="Proteomes" id="UP000604046"/>
    </source>
</evidence>
<feature type="repeat" description="WD" evidence="3">
    <location>
        <begin position="308"/>
        <end position="349"/>
    </location>
</feature>
<dbReference type="OrthoDB" id="432697at2759"/>
<dbReference type="PANTHER" id="PTHR19848">
    <property type="entry name" value="WD40 REPEAT PROTEIN"/>
    <property type="match status" value="1"/>
</dbReference>
<dbReference type="SUPFAM" id="SSF53474">
    <property type="entry name" value="alpha/beta-Hydrolases"/>
    <property type="match status" value="1"/>
</dbReference>
<dbReference type="Gene3D" id="3.40.50.1820">
    <property type="entry name" value="alpha/beta hydrolase"/>
    <property type="match status" value="1"/>
</dbReference>
<dbReference type="Pfam" id="PF00400">
    <property type="entry name" value="WD40"/>
    <property type="match status" value="2"/>
</dbReference>
<dbReference type="Gene3D" id="2.130.10.10">
    <property type="entry name" value="YVTN repeat-like/Quinoprotein amine dehydrogenase"/>
    <property type="match status" value="1"/>
</dbReference>
<dbReference type="PROSITE" id="PS00678">
    <property type="entry name" value="WD_REPEATS_1"/>
    <property type="match status" value="2"/>
</dbReference>
<feature type="signal peptide" evidence="4">
    <location>
        <begin position="1"/>
        <end position="18"/>
    </location>
</feature>
<reference evidence="5" key="1">
    <citation type="submission" date="2021-02" db="EMBL/GenBank/DDBJ databases">
        <authorList>
            <person name="Dougan E. K."/>
            <person name="Rhodes N."/>
            <person name="Thang M."/>
            <person name="Chan C."/>
        </authorList>
    </citation>
    <scope>NUCLEOTIDE SEQUENCE</scope>
</reference>
<keyword evidence="2" id="KW-0677">Repeat</keyword>
<proteinExistence type="predicted"/>
<evidence type="ECO:0000256" key="3">
    <source>
        <dbReference type="PROSITE-ProRule" id="PRU00221"/>
    </source>
</evidence>
<dbReference type="PROSITE" id="PS50294">
    <property type="entry name" value="WD_REPEATS_REGION"/>
    <property type="match status" value="2"/>
</dbReference>
<keyword evidence="4" id="KW-0732">Signal</keyword>
<sequence length="423" mass="44782">MFRCALAIATLCATATCATLPLGFSTQTLMHDGSQRKFKVYVPSASNYTGLFFMNHGWTETMDSACDYGQIETYAEQYGFVGVCPQGLMYSTGETGWNVGTCCGGAESAQTDDVGFIQKVIELIQAELTIPPGRTFAGGFSNGCSLSFRLACELSHMIHGVGCAGSAYNHRYSGAGVLSCNPTYPRPYWSQVGSGDFFYTVSEAKSGWQQYGTQVLGCSSATSVVFNQDSVTCEEHTSCTGSLRSRFCELADLGHEYQSSGRSPYQMSPTEAAWLFLTQTQTSSTESTAGEASGAIWETATGTFLRILSGFAVSVCHLAFAPSGDLVAAAGADGEARLWNVQTGEALLRVAGHQDVATGVAFAADGQCIATCSSDGTAVLWNIESGLREATLVGHEEAVMAAAFICKSDLATDKNDAESVFLT</sequence>
<evidence type="ECO:0000256" key="2">
    <source>
        <dbReference type="ARBA" id="ARBA00022737"/>
    </source>
</evidence>
<keyword evidence="6" id="KW-1185">Reference proteome</keyword>
<evidence type="ECO:0000256" key="4">
    <source>
        <dbReference type="SAM" id="SignalP"/>
    </source>
</evidence>
<gene>
    <name evidence="5" type="ORF">SNAT2548_LOCUS27818</name>
</gene>
<evidence type="ECO:0008006" key="7">
    <source>
        <dbReference type="Google" id="ProtNLM"/>
    </source>
</evidence>
<dbReference type="PANTHER" id="PTHR19848:SF8">
    <property type="entry name" value="F-BOX AND WD REPEAT DOMAIN CONTAINING 7"/>
    <property type="match status" value="1"/>
</dbReference>
<organism evidence="5 6">
    <name type="scientific">Symbiodinium natans</name>
    <dbReference type="NCBI Taxonomy" id="878477"/>
    <lineage>
        <taxon>Eukaryota</taxon>
        <taxon>Sar</taxon>
        <taxon>Alveolata</taxon>
        <taxon>Dinophyceae</taxon>
        <taxon>Suessiales</taxon>
        <taxon>Symbiodiniaceae</taxon>
        <taxon>Symbiodinium</taxon>
    </lineage>
</organism>
<dbReference type="EMBL" id="CAJNDS010002491">
    <property type="protein sequence ID" value="CAE7496653.1"/>
    <property type="molecule type" value="Genomic_DNA"/>
</dbReference>
<dbReference type="SUPFAM" id="SSF50978">
    <property type="entry name" value="WD40 repeat-like"/>
    <property type="match status" value="1"/>
</dbReference>
<feature type="repeat" description="WD" evidence="3">
    <location>
        <begin position="350"/>
        <end position="391"/>
    </location>
</feature>
<feature type="non-terminal residue" evidence="5">
    <location>
        <position position="1"/>
    </location>
</feature>
<dbReference type="InterPro" id="IPR036322">
    <property type="entry name" value="WD40_repeat_dom_sf"/>
</dbReference>
<dbReference type="InterPro" id="IPR015943">
    <property type="entry name" value="WD40/YVTN_repeat-like_dom_sf"/>
</dbReference>
<dbReference type="AlphaFoldDB" id="A0A812SXW0"/>
<dbReference type="InterPro" id="IPR029058">
    <property type="entry name" value="AB_hydrolase_fold"/>
</dbReference>
<dbReference type="InterPro" id="IPR019775">
    <property type="entry name" value="WD40_repeat_CS"/>
</dbReference>
<feature type="chain" id="PRO_5032881928" description="Feruloyl esterase" evidence="4">
    <location>
        <begin position="19"/>
        <end position="423"/>
    </location>
</feature>
<dbReference type="PROSITE" id="PS50082">
    <property type="entry name" value="WD_REPEATS_2"/>
    <property type="match status" value="2"/>
</dbReference>
<dbReference type="SMART" id="SM00320">
    <property type="entry name" value="WD40"/>
    <property type="match status" value="2"/>
</dbReference>
<dbReference type="Proteomes" id="UP000604046">
    <property type="component" value="Unassembled WGS sequence"/>
</dbReference>
<protein>
    <recommendedName>
        <fullName evidence="7">Feruloyl esterase</fullName>
    </recommendedName>
</protein>
<comment type="caution">
    <text evidence="5">The sequence shown here is derived from an EMBL/GenBank/DDBJ whole genome shotgun (WGS) entry which is preliminary data.</text>
</comment>
<dbReference type="InterPro" id="IPR001680">
    <property type="entry name" value="WD40_rpt"/>
</dbReference>
<evidence type="ECO:0000256" key="1">
    <source>
        <dbReference type="ARBA" id="ARBA00022574"/>
    </source>
</evidence>
<name>A0A812SXW0_9DINO</name>
<keyword evidence="1 3" id="KW-0853">WD repeat</keyword>